<evidence type="ECO:0000313" key="3">
    <source>
        <dbReference type="Proteomes" id="UP000217790"/>
    </source>
</evidence>
<proteinExistence type="predicted"/>
<keyword evidence="3" id="KW-1185">Reference proteome</keyword>
<sequence>MNSQDGQNFRRLGKCWSRLVEIDEFARPKHRSDSSPTSASGPVQGLPASPKTRRRILKVMDGSVAFDRLRLTHIPLSRRSFLCYSHLVMRWVPDGSSKLVLGGQTSVLCTHEKSIQF</sequence>
<feature type="region of interest" description="Disordered" evidence="1">
    <location>
        <begin position="27"/>
        <end position="52"/>
    </location>
</feature>
<dbReference type="InParanoid" id="A0A2H3E6Z7"/>
<gene>
    <name evidence="2" type="ORF">ARMGADRAFT_692518</name>
</gene>
<organism evidence="2 3">
    <name type="scientific">Armillaria gallica</name>
    <name type="common">Bulbous honey fungus</name>
    <name type="synonym">Armillaria bulbosa</name>
    <dbReference type="NCBI Taxonomy" id="47427"/>
    <lineage>
        <taxon>Eukaryota</taxon>
        <taxon>Fungi</taxon>
        <taxon>Dikarya</taxon>
        <taxon>Basidiomycota</taxon>
        <taxon>Agaricomycotina</taxon>
        <taxon>Agaricomycetes</taxon>
        <taxon>Agaricomycetidae</taxon>
        <taxon>Agaricales</taxon>
        <taxon>Marasmiineae</taxon>
        <taxon>Physalacriaceae</taxon>
        <taxon>Armillaria</taxon>
    </lineage>
</organism>
<reference evidence="3" key="1">
    <citation type="journal article" date="2017" name="Nat. Ecol. Evol.">
        <title>Genome expansion and lineage-specific genetic innovations in the forest pathogenic fungi Armillaria.</title>
        <authorList>
            <person name="Sipos G."/>
            <person name="Prasanna A.N."/>
            <person name="Walter M.C."/>
            <person name="O'Connor E."/>
            <person name="Balint B."/>
            <person name="Krizsan K."/>
            <person name="Kiss B."/>
            <person name="Hess J."/>
            <person name="Varga T."/>
            <person name="Slot J."/>
            <person name="Riley R."/>
            <person name="Boka B."/>
            <person name="Rigling D."/>
            <person name="Barry K."/>
            <person name="Lee J."/>
            <person name="Mihaltcheva S."/>
            <person name="LaButti K."/>
            <person name="Lipzen A."/>
            <person name="Waldron R."/>
            <person name="Moloney N.M."/>
            <person name="Sperisen C."/>
            <person name="Kredics L."/>
            <person name="Vagvoelgyi C."/>
            <person name="Patrignani A."/>
            <person name="Fitzpatrick D."/>
            <person name="Nagy I."/>
            <person name="Doyle S."/>
            <person name="Anderson J.B."/>
            <person name="Grigoriev I.V."/>
            <person name="Gueldener U."/>
            <person name="Muensterkoetter M."/>
            <person name="Nagy L.G."/>
        </authorList>
    </citation>
    <scope>NUCLEOTIDE SEQUENCE [LARGE SCALE GENOMIC DNA]</scope>
    <source>
        <strain evidence="3">Ar21-2</strain>
    </source>
</reference>
<evidence type="ECO:0000313" key="2">
    <source>
        <dbReference type="EMBL" id="PBK96343.1"/>
    </source>
</evidence>
<dbReference type="AlphaFoldDB" id="A0A2H3E6Z7"/>
<dbReference type="Proteomes" id="UP000217790">
    <property type="component" value="Unassembled WGS sequence"/>
</dbReference>
<name>A0A2H3E6Z7_ARMGA</name>
<accession>A0A2H3E6Z7</accession>
<evidence type="ECO:0000256" key="1">
    <source>
        <dbReference type="SAM" id="MobiDB-lite"/>
    </source>
</evidence>
<dbReference type="EMBL" id="KZ293650">
    <property type="protein sequence ID" value="PBK96343.1"/>
    <property type="molecule type" value="Genomic_DNA"/>
</dbReference>
<protein>
    <submittedName>
        <fullName evidence="2">Uncharacterized protein</fullName>
    </submittedName>
</protein>